<dbReference type="InterPro" id="IPR036388">
    <property type="entry name" value="WH-like_DNA-bd_sf"/>
</dbReference>
<dbReference type="SUPFAM" id="SSF46785">
    <property type="entry name" value="Winged helix' DNA-binding domain"/>
    <property type="match status" value="1"/>
</dbReference>
<gene>
    <name evidence="2" type="ORF">BW685_12210</name>
</gene>
<name>A0A1R1JCU4_9BURK</name>
<dbReference type="SMART" id="SM00347">
    <property type="entry name" value="HTH_MARR"/>
    <property type="match status" value="1"/>
</dbReference>
<accession>A0A1R1JCU4</accession>
<dbReference type="GO" id="GO:0006950">
    <property type="term" value="P:response to stress"/>
    <property type="evidence" value="ECO:0007669"/>
    <property type="project" value="TreeGrafter"/>
</dbReference>
<comment type="caution">
    <text evidence="2">The sequence shown here is derived from an EMBL/GenBank/DDBJ whole genome shotgun (WGS) entry which is preliminary data.</text>
</comment>
<evidence type="ECO:0000259" key="1">
    <source>
        <dbReference type="PROSITE" id="PS50995"/>
    </source>
</evidence>
<dbReference type="PANTHER" id="PTHR33164:SF43">
    <property type="entry name" value="HTH-TYPE TRANSCRIPTIONAL REPRESSOR YETL"/>
    <property type="match status" value="1"/>
</dbReference>
<dbReference type="Pfam" id="PF12802">
    <property type="entry name" value="MarR_2"/>
    <property type="match status" value="1"/>
</dbReference>
<dbReference type="Gene3D" id="1.10.10.10">
    <property type="entry name" value="Winged helix-like DNA-binding domain superfamily/Winged helix DNA-binding domain"/>
    <property type="match status" value="1"/>
</dbReference>
<dbReference type="EMBL" id="MTJZ01000012">
    <property type="protein sequence ID" value="OMG72998.1"/>
    <property type="molecule type" value="Genomic_DNA"/>
</dbReference>
<dbReference type="InterPro" id="IPR036390">
    <property type="entry name" value="WH_DNA-bd_sf"/>
</dbReference>
<evidence type="ECO:0000313" key="3">
    <source>
        <dbReference type="Proteomes" id="UP000187194"/>
    </source>
</evidence>
<dbReference type="GO" id="GO:0003700">
    <property type="term" value="F:DNA-binding transcription factor activity"/>
    <property type="evidence" value="ECO:0007669"/>
    <property type="project" value="InterPro"/>
</dbReference>
<feature type="domain" description="HTH marR-type" evidence="1">
    <location>
        <begin position="28"/>
        <end position="147"/>
    </location>
</feature>
<proteinExistence type="predicted"/>
<dbReference type="Proteomes" id="UP000187194">
    <property type="component" value="Unassembled WGS sequence"/>
</dbReference>
<dbReference type="InterPro" id="IPR039422">
    <property type="entry name" value="MarR/SlyA-like"/>
</dbReference>
<dbReference type="PROSITE" id="PS50995">
    <property type="entry name" value="HTH_MARR_2"/>
    <property type="match status" value="1"/>
</dbReference>
<protein>
    <submittedName>
        <fullName evidence="2">MarR family transcriptional regulator</fullName>
    </submittedName>
</protein>
<evidence type="ECO:0000313" key="2">
    <source>
        <dbReference type="EMBL" id="OMG72998.1"/>
    </source>
</evidence>
<sequence>MFFLKELPSLKVLETYRERFPAMNVDKVHAALHMLRRASQLMRELDNYFAEHELSTLRYLILVVLDREDSPDGLKASELADRIDVSRPVMTRTIQGMVDDGMLAYQSCEEDARAKLVSLTRSGRNKLNRVLPGYYQLIDRFMSNSEE</sequence>
<reference evidence="2 3" key="1">
    <citation type="submission" date="2017-01" db="EMBL/GenBank/DDBJ databases">
        <title>Phylogeographic, genomic and meropenem susceptibility analysis of Burkholderia ubonensis.</title>
        <authorList>
            <person name="Price E.P."/>
            <person name="Sarovich D.S."/>
            <person name="Webb J.R."/>
            <person name="Hall C.M."/>
            <person name="Sahl J.W."/>
            <person name="Kaestli M."/>
            <person name="Mayo M."/>
            <person name="Harrington G."/>
            <person name="Baker A.L."/>
            <person name="Sidak-Loftis L.C."/>
            <person name="Lummis M."/>
            <person name="Schupp J.M."/>
            <person name="Gillece J.D."/>
            <person name="Tuanyok A."/>
            <person name="Warner J."/>
            <person name="Busch J.D."/>
            <person name="Keim P."/>
            <person name="Currie B.J."/>
            <person name="Wagner D.M."/>
        </authorList>
    </citation>
    <scope>NUCLEOTIDE SEQUENCE [LARGE SCALE GENOMIC DNA]</scope>
    <source>
        <strain evidence="2 3">A21</strain>
    </source>
</reference>
<dbReference type="PANTHER" id="PTHR33164">
    <property type="entry name" value="TRANSCRIPTIONAL REGULATOR, MARR FAMILY"/>
    <property type="match status" value="1"/>
</dbReference>
<dbReference type="AlphaFoldDB" id="A0A1R1JCU4"/>
<organism evidence="2 3">
    <name type="scientific">Burkholderia ubonensis</name>
    <dbReference type="NCBI Taxonomy" id="101571"/>
    <lineage>
        <taxon>Bacteria</taxon>
        <taxon>Pseudomonadati</taxon>
        <taxon>Pseudomonadota</taxon>
        <taxon>Betaproteobacteria</taxon>
        <taxon>Burkholderiales</taxon>
        <taxon>Burkholderiaceae</taxon>
        <taxon>Burkholderia</taxon>
        <taxon>Burkholderia cepacia complex</taxon>
    </lineage>
</organism>
<dbReference type="RefSeq" id="WP_076476763.1">
    <property type="nucleotide sequence ID" value="NZ_MTJZ01000012.1"/>
</dbReference>
<dbReference type="InterPro" id="IPR000835">
    <property type="entry name" value="HTH_MarR-typ"/>
</dbReference>